<keyword evidence="3" id="KW-1185">Reference proteome</keyword>
<reference evidence="2 3" key="1">
    <citation type="submission" date="2018-04" db="EMBL/GenBank/DDBJ databases">
        <title>Genomic Encyclopedia of Archaeal and Bacterial Type Strains, Phase II (KMG-II): from individual species to whole genera.</title>
        <authorList>
            <person name="Goeker M."/>
        </authorList>
    </citation>
    <scope>NUCLEOTIDE SEQUENCE [LARGE SCALE GENOMIC DNA]</scope>
    <source>
        <strain evidence="2 3">DSM 100162</strain>
    </source>
</reference>
<sequence>MDNLPLLLYLFFNVYTFIKFNSVCMKTGKLMKIIGLPAILAGVNDDLVSGGRRADLLEV</sequence>
<keyword evidence="1" id="KW-1133">Transmembrane helix</keyword>
<dbReference type="AlphaFoldDB" id="A0A2T5YCK9"/>
<dbReference type="Proteomes" id="UP000244225">
    <property type="component" value="Unassembled WGS sequence"/>
</dbReference>
<comment type="caution">
    <text evidence="2">The sequence shown here is derived from an EMBL/GenBank/DDBJ whole genome shotgun (WGS) entry which is preliminary data.</text>
</comment>
<organism evidence="2 3">
    <name type="scientific">Pontibacter mucosus</name>
    <dbReference type="NCBI Taxonomy" id="1649266"/>
    <lineage>
        <taxon>Bacteria</taxon>
        <taxon>Pseudomonadati</taxon>
        <taxon>Bacteroidota</taxon>
        <taxon>Cytophagia</taxon>
        <taxon>Cytophagales</taxon>
        <taxon>Hymenobacteraceae</taxon>
        <taxon>Pontibacter</taxon>
    </lineage>
</organism>
<keyword evidence="1" id="KW-0812">Transmembrane</keyword>
<keyword evidence="1" id="KW-0472">Membrane</keyword>
<proteinExistence type="predicted"/>
<gene>
    <name evidence="2" type="ORF">C8N40_11247</name>
</gene>
<accession>A0A2T5YCK9</accession>
<protein>
    <submittedName>
        <fullName evidence="2">Uncharacterized protein</fullName>
    </submittedName>
</protein>
<feature type="transmembrane region" description="Helical" evidence="1">
    <location>
        <begin position="6"/>
        <end position="24"/>
    </location>
</feature>
<evidence type="ECO:0000256" key="1">
    <source>
        <dbReference type="SAM" id="Phobius"/>
    </source>
</evidence>
<name>A0A2T5YCK9_9BACT</name>
<evidence type="ECO:0000313" key="2">
    <source>
        <dbReference type="EMBL" id="PTX14200.1"/>
    </source>
</evidence>
<dbReference type="EMBL" id="QBKI01000012">
    <property type="protein sequence ID" value="PTX14200.1"/>
    <property type="molecule type" value="Genomic_DNA"/>
</dbReference>
<evidence type="ECO:0000313" key="3">
    <source>
        <dbReference type="Proteomes" id="UP000244225"/>
    </source>
</evidence>